<dbReference type="Proteomes" id="UP000320393">
    <property type="component" value="Unassembled WGS sequence"/>
</dbReference>
<reference evidence="1 2" key="1">
    <citation type="journal article" date="2019" name="Nat. Microbiol.">
        <title>Mediterranean grassland soil C-N compound turnover is dependent on rainfall and depth, and is mediated by genomically divergent microorganisms.</title>
        <authorList>
            <person name="Diamond S."/>
            <person name="Andeer P.F."/>
            <person name="Li Z."/>
            <person name="Crits-Christoph A."/>
            <person name="Burstein D."/>
            <person name="Anantharaman K."/>
            <person name="Lane K.R."/>
            <person name="Thomas B.C."/>
            <person name="Pan C."/>
            <person name="Northen T.R."/>
            <person name="Banfield J.F."/>
        </authorList>
    </citation>
    <scope>NUCLEOTIDE SEQUENCE [LARGE SCALE GENOMIC DNA]</scope>
    <source>
        <strain evidence="1">NP_5</strain>
    </source>
</reference>
<sequence length="382" mass="41200">MGSVLLRGGQAMHLGGVPNKTAVDIGIGGDGRITLAGRWPGQPRFDEVIDLRGAWLSPAWIDLHVHCYYGGTWLSLRPEQVGPATGVGLAVDCGSAGEANFPGLREFIIAPAPFPILAYLNISTIGLVAANRVSELIGDPVLDPERTARVAEAHRDLIKGIKVRASNQVVREWGMTPVRVAKALARAVRLPLVVHIGEAPPTLDEILDILEPGDVITHCFTGRITTSILRHEPYIRRFETMAAAGVILDMGHGQGSFHYPTARRAVERGLLPTTISTDLHIGNVYGPVWDLATTMSKMTMLGMSIEDVVERVTAAPARFLGLEEWGRAGIGAPARFTAFEVEDGEETLPDSYGNTEAIRRLFEPRYTVVGAAVTPAARNTAR</sequence>
<name>A0A537M1J7_9BACT</name>
<dbReference type="AlphaFoldDB" id="A0A537M1J7"/>
<dbReference type="EMBL" id="VBAM01000127">
    <property type="protein sequence ID" value="TMJ14085.1"/>
    <property type="molecule type" value="Genomic_DNA"/>
</dbReference>
<dbReference type="PANTHER" id="PTHR42717:SF1">
    <property type="entry name" value="IMIDAZOLONEPROPIONASE AND RELATED AMIDOHYDROLASES"/>
    <property type="match status" value="1"/>
</dbReference>
<dbReference type="GO" id="GO:0016810">
    <property type="term" value="F:hydrolase activity, acting on carbon-nitrogen (but not peptide) bonds"/>
    <property type="evidence" value="ECO:0007669"/>
    <property type="project" value="InterPro"/>
</dbReference>
<protein>
    <submittedName>
        <fullName evidence="1">Amidohydrolase/deacetylase family metallohydrolase</fullName>
    </submittedName>
</protein>
<dbReference type="Gene3D" id="2.30.40.10">
    <property type="entry name" value="Urease, subunit C, domain 1"/>
    <property type="match status" value="1"/>
</dbReference>
<dbReference type="InterPro" id="IPR011059">
    <property type="entry name" value="Metal-dep_hydrolase_composite"/>
</dbReference>
<proteinExistence type="predicted"/>
<comment type="caution">
    <text evidence="1">The sequence shown here is derived from an EMBL/GenBank/DDBJ whole genome shotgun (WGS) entry which is preliminary data.</text>
</comment>
<dbReference type="SUPFAM" id="SSF51338">
    <property type="entry name" value="Composite domain of metallo-dependent hydrolases"/>
    <property type="match status" value="1"/>
</dbReference>
<dbReference type="InterPro" id="IPR032466">
    <property type="entry name" value="Metal_Hydrolase"/>
</dbReference>
<dbReference type="Gene3D" id="3.20.20.140">
    <property type="entry name" value="Metal-dependent hydrolases"/>
    <property type="match status" value="1"/>
</dbReference>
<dbReference type="PANTHER" id="PTHR42717">
    <property type="entry name" value="DIHYDROOROTASE-RELATED"/>
    <property type="match status" value="1"/>
</dbReference>
<dbReference type="GO" id="GO:0019213">
    <property type="term" value="F:deacetylase activity"/>
    <property type="evidence" value="ECO:0007669"/>
    <property type="project" value="InterPro"/>
</dbReference>
<keyword evidence="1" id="KW-0378">Hydrolase</keyword>
<feature type="non-terminal residue" evidence="1">
    <location>
        <position position="382"/>
    </location>
</feature>
<accession>A0A537M1J7</accession>
<evidence type="ECO:0000313" key="2">
    <source>
        <dbReference type="Proteomes" id="UP000320393"/>
    </source>
</evidence>
<evidence type="ECO:0000313" key="1">
    <source>
        <dbReference type="EMBL" id="TMJ14085.1"/>
    </source>
</evidence>
<dbReference type="SUPFAM" id="SSF51556">
    <property type="entry name" value="Metallo-dependent hydrolases"/>
    <property type="match status" value="1"/>
</dbReference>
<dbReference type="InterPro" id="IPR020043">
    <property type="entry name" value="Deacetylase_Atu3266-like"/>
</dbReference>
<organism evidence="1 2">
    <name type="scientific">Candidatus Segetimicrobium genomatis</name>
    <dbReference type="NCBI Taxonomy" id="2569760"/>
    <lineage>
        <taxon>Bacteria</taxon>
        <taxon>Bacillati</taxon>
        <taxon>Candidatus Sysuimicrobiota</taxon>
        <taxon>Candidatus Sysuimicrobiia</taxon>
        <taxon>Candidatus Sysuimicrobiales</taxon>
        <taxon>Candidatus Segetimicrobiaceae</taxon>
        <taxon>Candidatus Segetimicrobium</taxon>
    </lineage>
</organism>
<gene>
    <name evidence="1" type="ORF">E6H02_04030</name>
</gene>